<sequence length="300" mass="34165">MDDLLIPHPIPHDAPELLSLPHLHLRTRPELAAMGMSTRQLDRKLAAGEIIRLAHGIYGTSQTPGPIIRALQSRQLLTCISALSLLGFWQIRDEKIHVAQLRAGSRSARARHRSGVVLHDPAPRRIPGSKLFVPVPDALEHVIRCRGVEDGAIELESGLRRGLITRDDVEQVRSALPLRLDRALGELRCDADAGTETKTRRFFERRGVEVRAQVEFLDGMWRVDLLVGDCLVVECDSLEFHTGVEEYDRTYRKRLDLQALGMVYVQLTYEQVMIDWERTSRMLGAMLDRREHRTRRRTVA</sequence>
<reference evidence="1 2" key="1">
    <citation type="submission" date="2024-09" db="EMBL/GenBank/DDBJ databases">
        <authorList>
            <person name="Sun Q."/>
            <person name="Mori K."/>
        </authorList>
    </citation>
    <scope>NUCLEOTIDE SEQUENCE [LARGE SCALE GENOMIC DNA]</scope>
    <source>
        <strain evidence="1 2">CICC 10874</strain>
    </source>
</reference>
<evidence type="ECO:0000313" key="1">
    <source>
        <dbReference type="EMBL" id="MFC0674754.1"/>
    </source>
</evidence>
<dbReference type="RefSeq" id="WP_376981138.1">
    <property type="nucleotide sequence ID" value="NZ_JBHLSV010000014.1"/>
</dbReference>
<gene>
    <name evidence="1" type="ORF">ACFFF6_12370</name>
</gene>
<dbReference type="Gene3D" id="3.40.960.10">
    <property type="entry name" value="VSR Endonuclease"/>
    <property type="match status" value="1"/>
</dbReference>
<dbReference type="Proteomes" id="UP001589793">
    <property type="component" value="Unassembled WGS sequence"/>
</dbReference>
<organism evidence="1 2">
    <name type="scientific">Brachybacterium hainanense</name>
    <dbReference type="NCBI Taxonomy" id="1541174"/>
    <lineage>
        <taxon>Bacteria</taxon>
        <taxon>Bacillati</taxon>
        <taxon>Actinomycetota</taxon>
        <taxon>Actinomycetes</taxon>
        <taxon>Micrococcales</taxon>
        <taxon>Dermabacteraceae</taxon>
        <taxon>Brachybacterium</taxon>
    </lineage>
</organism>
<proteinExistence type="predicted"/>
<protein>
    <submittedName>
        <fullName evidence="1">Type IV toxin-antitoxin system AbiEi family antitoxin domain-containing protein</fullName>
    </submittedName>
</protein>
<accession>A0ABV6RDX4</accession>
<comment type="caution">
    <text evidence="1">The sequence shown here is derived from an EMBL/GenBank/DDBJ whole genome shotgun (WGS) entry which is preliminary data.</text>
</comment>
<dbReference type="EMBL" id="JBHLSV010000014">
    <property type="protein sequence ID" value="MFC0674754.1"/>
    <property type="molecule type" value="Genomic_DNA"/>
</dbReference>
<keyword evidence="2" id="KW-1185">Reference proteome</keyword>
<name>A0ABV6RDX4_9MICO</name>
<evidence type="ECO:0000313" key="2">
    <source>
        <dbReference type="Proteomes" id="UP001589793"/>
    </source>
</evidence>